<feature type="region of interest" description="Disordered" evidence="1">
    <location>
        <begin position="361"/>
        <end position="405"/>
    </location>
</feature>
<feature type="domain" description="GYF" evidence="3">
    <location>
        <begin position="63"/>
        <end position="112"/>
    </location>
</feature>
<evidence type="ECO:0000259" key="3">
    <source>
        <dbReference type="Pfam" id="PF14237"/>
    </source>
</evidence>
<gene>
    <name evidence="4" type="ORF">SYV04_16240</name>
</gene>
<name>A0ABU5H591_9BACT</name>
<protein>
    <submittedName>
        <fullName evidence="4">GYF domain-containing protein</fullName>
    </submittedName>
</protein>
<keyword evidence="2" id="KW-1133">Transmembrane helix</keyword>
<reference evidence="4 5" key="1">
    <citation type="submission" date="2023-12" db="EMBL/GenBank/DDBJ databases">
        <title>the genome sequence of Hyalangium sp. s54d21.</title>
        <authorList>
            <person name="Zhang X."/>
        </authorList>
    </citation>
    <scope>NUCLEOTIDE SEQUENCE [LARGE SCALE GENOMIC DNA]</scope>
    <source>
        <strain evidence="5">s54d21</strain>
    </source>
</reference>
<keyword evidence="2" id="KW-0812">Transmembrane</keyword>
<comment type="caution">
    <text evidence="4">The sequence shown here is derived from an EMBL/GenBank/DDBJ whole genome shotgun (WGS) entry which is preliminary data.</text>
</comment>
<dbReference type="Proteomes" id="UP001291309">
    <property type="component" value="Unassembled WGS sequence"/>
</dbReference>
<dbReference type="InterPro" id="IPR025640">
    <property type="entry name" value="GYF_2"/>
</dbReference>
<dbReference type="Pfam" id="PF14237">
    <property type="entry name" value="GYF_2"/>
    <property type="match status" value="1"/>
</dbReference>
<accession>A0ABU5H591</accession>
<dbReference type="NCBIfam" id="NF033768">
    <property type="entry name" value="myxo_SS_tail"/>
    <property type="match status" value="1"/>
</dbReference>
<organism evidence="4 5">
    <name type="scientific">Hyalangium rubrum</name>
    <dbReference type="NCBI Taxonomy" id="3103134"/>
    <lineage>
        <taxon>Bacteria</taxon>
        <taxon>Pseudomonadati</taxon>
        <taxon>Myxococcota</taxon>
        <taxon>Myxococcia</taxon>
        <taxon>Myxococcales</taxon>
        <taxon>Cystobacterineae</taxon>
        <taxon>Archangiaceae</taxon>
        <taxon>Hyalangium</taxon>
    </lineage>
</organism>
<keyword evidence="2" id="KW-0472">Membrane</keyword>
<keyword evidence="5" id="KW-1185">Reference proteome</keyword>
<feature type="transmembrane region" description="Helical" evidence="2">
    <location>
        <begin position="206"/>
        <end position="228"/>
    </location>
</feature>
<evidence type="ECO:0000313" key="5">
    <source>
        <dbReference type="Proteomes" id="UP001291309"/>
    </source>
</evidence>
<evidence type="ECO:0000313" key="4">
    <source>
        <dbReference type="EMBL" id="MDY7227968.1"/>
    </source>
</evidence>
<sequence length="510" mass="52883">MSEAELDAVISQLRTDKNLVVPPAPVASTPWGAMTERLVRGTTAPLGPTELAAAREEAARHAWFVALDEQVVGPLGFAALRTHWDEGELGPDSLCWRKGFEDWQPMCRVPGLSELLAPKPPDAAVSATDLVPGEHLEDLGFELKGAEALRELGEATPPPIGPELSSSLAPFLDPEPVTVPAALSALELMAHPVIPPAPVEVRIRGAVWLALGGGLVGGVLVALFLWGLGPRNGWGPSVHSGPTLATAPVSATAREEVLPAVEAPKPVAGLPVSGLGTGAAFGGVSAPPVTFWNPDLATAAGGIAGPVGTSASLPLLPSPVSAPLETVPAPRPAAVTSRPEVKTPPLRKLAKVEVALEPEAPAEVVREAPPVEEESVDEELGLDEDFERELSGPPSRSKGASGRTVWIPPEPTPAGPVASLAQSDVFAVVLANKGDIASCASAGKSPQVEEGQRVVVRWTIAPSGKVTEVVTESAGFKGTPLASCLEGKIRAWTFPKHREQGGPVRFPFVF</sequence>
<proteinExistence type="predicted"/>
<evidence type="ECO:0000256" key="2">
    <source>
        <dbReference type="SAM" id="Phobius"/>
    </source>
</evidence>
<dbReference type="InterPro" id="IPR049806">
    <property type="entry name" value="MasK-like_C"/>
</dbReference>
<dbReference type="EMBL" id="JAXIVS010000005">
    <property type="protein sequence ID" value="MDY7227968.1"/>
    <property type="molecule type" value="Genomic_DNA"/>
</dbReference>
<feature type="compositionally biased region" description="Acidic residues" evidence="1">
    <location>
        <begin position="370"/>
        <end position="387"/>
    </location>
</feature>
<dbReference type="RefSeq" id="WP_321546696.1">
    <property type="nucleotide sequence ID" value="NZ_JAXIVS010000005.1"/>
</dbReference>
<evidence type="ECO:0000256" key="1">
    <source>
        <dbReference type="SAM" id="MobiDB-lite"/>
    </source>
</evidence>